<evidence type="ECO:0000256" key="1">
    <source>
        <dbReference type="SAM" id="MobiDB-lite"/>
    </source>
</evidence>
<sequence>MPPTPGDQISIRIGGDASAPVVAGHRNQVEVHQSPPAEQPGPPEQPGAAGEAATQPARPAGSTRMTNTANDQASVFSVMNGELHIHHAQPPTTPED</sequence>
<proteinExistence type="predicted"/>
<gene>
    <name evidence="2" type="ORF">E4099_32220</name>
</gene>
<reference evidence="2 3" key="1">
    <citation type="submission" date="2019-03" db="EMBL/GenBank/DDBJ databases">
        <authorList>
            <person name="Gonzalez-Pimentel J.L."/>
        </authorList>
    </citation>
    <scope>NUCLEOTIDE SEQUENCE [LARGE SCALE GENOMIC DNA]</scope>
    <source>
        <strain evidence="2 3">JCM 31289</strain>
    </source>
</reference>
<dbReference type="RefSeq" id="WP_135342616.1">
    <property type="nucleotide sequence ID" value="NZ_JBHLTX010000012.1"/>
</dbReference>
<dbReference type="OrthoDB" id="4286833at2"/>
<comment type="caution">
    <text evidence="2">The sequence shown here is derived from an EMBL/GenBank/DDBJ whole genome shotgun (WGS) entry which is preliminary data.</text>
</comment>
<dbReference type="Proteomes" id="UP000297948">
    <property type="component" value="Unassembled WGS sequence"/>
</dbReference>
<dbReference type="EMBL" id="SRID01000707">
    <property type="protein sequence ID" value="TGA83321.1"/>
    <property type="molecule type" value="Genomic_DNA"/>
</dbReference>
<evidence type="ECO:0000313" key="2">
    <source>
        <dbReference type="EMBL" id="TGA83321.1"/>
    </source>
</evidence>
<feature type="compositionally biased region" description="Polar residues" evidence="1">
    <location>
        <begin position="63"/>
        <end position="77"/>
    </location>
</feature>
<feature type="region of interest" description="Disordered" evidence="1">
    <location>
        <begin position="1"/>
        <end position="96"/>
    </location>
</feature>
<evidence type="ECO:0000313" key="3">
    <source>
        <dbReference type="Proteomes" id="UP000297948"/>
    </source>
</evidence>
<dbReference type="AlphaFoldDB" id="A0A4Z0FKT2"/>
<protein>
    <submittedName>
        <fullName evidence="2">Uncharacterized protein</fullName>
    </submittedName>
</protein>
<feature type="compositionally biased region" description="Low complexity" evidence="1">
    <location>
        <begin position="46"/>
        <end position="60"/>
    </location>
</feature>
<name>A0A4Z0FKT2_9ACTN</name>
<accession>A0A4Z0FKT2</accession>
<organism evidence="2 3">
    <name type="scientific">Streptomyces palmae</name>
    <dbReference type="NCBI Taxonomy" id="1701085"/>
    <lineage>
        <taxon>Bacteria</taxon>
        <taxon>Bacillati</taxon>
        <taxon>Actinomycetota</taxon>
        <taxon>Actinomycetes</taxon>
        <taxon>Kitasatosporales</taxon>
        <taxon>Streptomycetaceae</taxon>
        <taxon>Streptomyces</taxon>
    </lineage>
</organism>
<keyword evidence="3" id="KW-1185">Reference proteome</keyword>